<protein>
    <submittedName>
        <fullName evidence="2">Uncharacterized protein</fullName>
    </submittedName>
</protein>
<evidence type="ECO:0000313" key="2">
    <source>
        <dbReference type="EMBL" id="CAE0786803.1"/>
    </source>
</evidence>
<evidence type="ECO:0000256" key="1">
    <source>
        <dbReference type="SAM" id="MobiDB-lite"/>
    </source>
</evidence>
<name>A0A7S4C547_CHRCT</name>
<feature type="compositionally biased region" description="Polar residues" evidence="1">
    <location>
        <begin position="28"/>
        <end position="41"/>
    </location>
</feature>
<accession>A0A7S4C547</accession>
<organism evidence="2">
    <name type="scientific">Chrysotila carterae</name>
    <name type="common">Marine alga</name>
    <name type="synonym">Syracosphaera carterae</name>
    <dbReference type="NCBI Taxonomy" id="13221"/>
    <lineage>
        <taxon>Eukaryota</taxon>
        <taxon>Haptista</taxon>
        <taxon>Haptophyta</taxon>
        <taxon>Prymnesiophyceae</taxon>
        <taxon>Isochrysidales</taxon>
        <taxon>Isochrysidaceae</taxon>
        <taxon>Chrysotila</taxon>
    </lineage>
</organism>
<reference evidence="2" key="1">
    <citation type="submission" date="2021-01" db="EMBL/GenBank/DDBJ databases">
        <authorList>
            <person name="Corre E."/>
            <person name="Pelletier E."/>
            <person name="Niang G."/>
            <person name="Scheremetjew M."/>
            <person name="Finn R."/>
            <person name="Kale V."/>
            <person name="Holt S."/>
            <person name="Cochrane G."/>
            <person name="Meng A."/>
            <person name="Brown T."/>
            <person name="Cohen L."/>
        </authorList>
    </citation>
    <scope>NUCLEOTIDE SEQUENCE</scope>
    <source>
        <strain evidence="2">CCMP645</strain>
    </source>
</reference>
<dbReference type="AlphaFoldDB" id="A0A7S4C547"/>
<proteinExistence type="predicted"/>
<gene>
    <name evidence="2" type="ORF">PCAR00345_LOCUS39511</name>
</gene>
<feature type="region of interest" description="Disordered" evidence="1">
    <location>
        <begin position="25"/>
        <end position="52"/>
    </location>
</feature>
<feature type="compositionally biased region" description="Gly residues" evidence="1">
    <location>
        <begin position="43"/>
        <end position="52"/>
    </location>
</feature>
<dbReference type="EMBL" id="HBIZ01064093">
    <property type="protein sequence ID" value="CAE0786803.1"/>
    <property type="molecule type" value="Transcribed_RNA"/>
</dbReference>
<sequence>MSTVHLSANATCAIHCRLYCGRKGARRSSGNVSSTQASMARNGSGGMERTGGGYALPPRPSGPTQATHPALLQVFSPDRDKGAEKPYYEQADPSMYTPQSIAARKALRQHPAVLDAIGRFAALYNADADGRITFHAYKPVHAAITTTLIPDIGMAELADEAIKDWDDDRKEADSLDESRLADSIFEIADHWCPGLDVEEYVSFLDALGDRVRSAL</sequence>